<dbReference type="RefSeq" id="XP_007415695.1">
    <property type="nucleotide sequence ID" value="XM_007415633.1"/>
</dbReference>
<dbReference type="AlphaFoldDB" id="F4S2N7"/>
<dbReference type="OrthoDB" id="3253623at2759"/>
<evidence type="ECO:0000256" key="1">
    <source>
        <dbReference type="SAM" id="MobiDB-lite"/>
    </source>
</evidence>
<keyword evidence="3" id="KW-1185">Reference proteome</keyword>
<dbReference type="HOGENOM" id="CLU_447638_0_0_1"/>
<gene>
    <name evidence="2" type="ORF">MELLADRAFT_111294</name>
</gene>
<reference evidence="3" key="1">
    <citation type="journal article" date="2011" name="Proc. Natl. Acad. Sci. U.S.A.">
        <title>Obligate biotrophy features unraveled by the genomic analysis of rust fungi.</title>
        <authorList>
            <person name="Duplessis S."/>
            <person name="Cuomo C.A."/>
            <person name="Lin Y.-C."/>
            <person name="Aerts A."/>
            <person name="Tisserant E."/>
            <person name="Veneault-Fourrey C."/>
            <person name="Joly D.L."/>
            <person name="Hacquard S."/>
            <person name="Amselem J."/>
            <person name="Cantarel B.L."/>
            <person name="Chiu R."/>
            <person name="Coutinho P.M."/>
            <person name="Feau N."/>
            <person name="Field M."/>
            <person name="Frey P."/>
            <person name="Gelhaye E."/>
            <person name="Goldberg J."/>
            <person name="Grabherr M.G."/>
            <person name="Kodira C.D."/>
            <person name="Kohler A."/>
            <person name="Kuees U."/>
            <person name="Lindquist E.A."/>
            <person name="Lucas S.M."/>
            <person name="Mago R."/>
            <person name="Mauceli E."/>
            <person name="Morin E."/>
            <person name="Murat C."/>
            <person name="Pangilinan J.L."/>
            <person name="Park R."/>
            <person name="Pearson M."/>
            <person name="Quesneville H."/>
            <person name="Rouhier N."/>
            <person name="Sakthikumar S."/>
            <person name="Salamov A.A."/>
            <person name="Schmutz J."/>
            <person name="Selles B."/>
            <person name="Shapiro H."/>
            <person name="Tanguay P."/>
            <person name="Tuskan G.A."/>
            <person name="Henrissat B."/>
            <person name="Van de Peer Y."/>
            <person name="Rouze P."/>
            <person name="Ellis J.G."/>
            <person name="Dodds P.N."/>
            <person name="Schein J.E."/>
            <person name="Zhong S."/>
            <person name="Hamelin R.C."/>
            <person name="Grigoriev I.V."/>
            <person name="Szabo L.J."/>
            <person name="Martin F."/>
        </authorList>
    </citation>
    <scope>NUCLEOTIDE SEQUENCE [LARGE SCALE GENOMIC DNA]</scope>
    <source>
        <strain evidence="3">98AG31 / pathotype 3-4-7</strain>
    </source>
</reference>
<dbReference type="Proteomes" id="UP000001072">
    <property type="component" value="Unassembled WGS sequence"/>
</dbReference>
<protein>
    <submittedName>
        <fullName evidence="2">Uncharacterized protein</fullName>
    </submittedName>
</protein>
<dbReference type="KEGG" id="mlr:MELLADRAFT_111294"/>
<feature type="region of interest" description="Disordered" evidence="1">
    <location>
        <begin position="100"/>
        <end position="120"/>
    </location>
</feature>
<sequence>MSHGKQPVVLCLCSKCIKETHPVNGVEQAGLLIPRITRGIHRSADQRAEVLARLETDSRHPDLMDVDLQGDPVENPDRGPNLRLDQEDIQVPALDEPMDLEPTGRSNFRAASQGEPPNAFNNTFDTTRILAHSLRGDIPVVIHMSLVASLMAVFDHSSLVTASWLLRAQRDVIQLTLSHGITGEPSGIPMSNTTALTLGQVPRDIRTVHRWLEIDPNLVYFNCCSACFALYPVDSTPPRCVHMLDRVPGGVESYDESSIPVFTPDDSPEDCAFQIFWAMSEEVDNDPPPSPMTTNQLRNLVAASTTRILNRDRYQHKSQEVGVPLADAILASDTSSGDDSFDPLAQMFYGWDGSYKHPLRNPVVFDSNVLDIVNSRIRRIQSPSSLQRELEITFLSSFCRAGNIAALLEDESKIPISLKPLVQQLKDIFDPVPFEPDSSNQSKSQPLDDTISHQLVKRLNAFHAENCTWLASHEWSDLPDTLAAEFAPVTSHAMFETGICHEGVHYTTFERDPKNSVVHVVSRSNGATLFGKIMSIFKHERCPTGNRPPVSDTWLMVRYFAPVPSEKPDPFAKINLPDMQVNLRLEISSTARLTHISEIKAQYHNWKANDSLLCALVIWA</sequence>
<evidence type="ECO:0000313" key="3">
    <source>
        <dbReference type="Proteomes" id="UP000001072"/>
    </source>
</evidence>
<name>F4S2N7_MELLP</name>
<organism evidence="3">
    <name type="scientific">Melampsora larici-populina (strain 98AG31 / pathotype 3-4-7)</name>
    <name type="common">Poplar leaf rust fungus</name>
    <dbReference type="NCBI Taxonomy" id="747676"/>
    <lineage>
        <taxon>Eukaryota</taxon>
        <taxon>Fungi</taxon>
        <taxon>Dikarya</taxon>
        <taxon>Basidiomycota</taxon>
        <taxon>Pucciniomycotina</taxon>
        <taxon>Pucciniomycetes</taxon>
        <taxon>Pucciniales</taxon>
        <taxon>Melampsoraceae</taxon>
        <taxon>Melampsora</taxon>
    </lineage>
</organism>
<dbReference type="VEuPathDB" id="FungiDB:MELLADRAFT_111294"/>
<evidence type="ECO:0000313" key="2">
    <source>
        <dbReference type="EMBL" id="EGG01095.1"/>
    </source>
</evidence>
<dbReference type="GeneID" id="18924341"/>
<proteinExistence type="predicted"/>
<dbReference type="EMBL" id="GL883141">
    <property type="protein sequence ID" value="EGG01095.1"/>
    <property type="molecule type" value="Genomic_DNA"/>
</dbReference>
<dbReference type="InParanoid" id="F4S2N7"/>
<accession>F4S2N7</accession>